<dbReference type="PROSITE" id="PS50207">
    <property type="entry name" value="CASPASE_P10"/>
    <property type="match status" value="1"/>
</dbReference>
<gene>
    <name evidence="5" type="ORF">HHUSO_G26447</name>
</gene>
<evidence type="ECO:0000256" key="2">
    <source>
        <dbReference type="RuleBase" id="RU003971"/>
    </source>
</evidence>
<dbReference type="InterPro" id="IPR016129">
    <property type="entry name" value="Caspase_his_AS"/>
</dbReference>
<dbReference type="PROSITE" id="PS01121">
    <property type="entry name" value="CASPASE_HIS"/>
    <property type="match status" value="1"/>
</dbReference>
<feature type="domain" description="Caspase family p20" evidence="4">
    <location>
        <begin position="90"/>
        <end position="215"/>
    </location>
</feature>
<organism evidence="5 6">
    <name type="scientific">Huso huso</name>
    <name type="common">Beluga</name>
    <name type="synonym">Acipenser huso</name>
    <dbReference type="NCBI Taxonomy" id="61971"/>
    <lineage>
        <taxon>Eukaryota</taxon>
        <taxon>Metazoa</taxon>
        <taxon>Chordata</taxon>
        <taxon>Craniata</taxon>
        <taxon>Vertebrata</taxon>
        <taxon>Euteleostomi</taxon>
        <taxon>Actinopterygii</taxon>
        <taxon>Chondrostei</taxon>
        <taxon>Acipenseriformes</taxon>
        <taxon>Acipenseridae</taxon>
        <taxon>Huso</taxon>
    </lineage>
</organism>
<dbReference type="InterPro" id="IPR029030">
    <property type="entry name" value="Caspase-like_dom_sf"/>
</dbReference>
<dbReference type="SUPFAM" id="SSF52129">
    <property type="entry name" value="Caspase-like"/>
    <property type="match status" value="1"/>
</dbReference>
<dbReference type="Proteomes" id="UP001369086">
    <property type="component" value="Unassembled WGS sequence"/>
</dbReference>
<dbReference type="EMBL" id="JAHFZB010000026">
    <property type="protein sequence ID" value="KAK6474241.1"/>
    <property type="molecule type" value="Genomic_DNA"/>
</dbReference>
<dbReference type="InterPro" id="IPR002398">
    <property type="entry name" value="Pept_C14"/>
</dbReference>
<comment type="caution">
    <text evidence="5">The sequence shown here is derived from an EMBL/GenBank/DDBJ whole genome shotgun (WGS) entry which is preliminary data.</text>
</comment>
<feature type="domain" description="Caspase family p10" evidence="3">
    <location>
        <begin position="241"/>
        <end position="324"/>
    </location>
</feature>
<evidence type="ECO:0000259" key="3">
    <source>
        <dbReference type="PROSITE" id="PS50207"/>
    </source>
</evidence>
<dbReference type="PROSITE" id="PS50208">
    <property type="entry name" value="CASPASE_P20"/>
    <property type="match status" value="1"/>
</dbReference>
<evidence type="ECO:0000256" key="1">
    <source>
        <dbReference type="ARBA" id="ARBA00010134"/>
    </source>
</evidence>
<evidence type="ECO:0000313" key="6">
    <source>
        <dbReference type="Proteomes" id="UP001369086"/>
    </source>
</evidence>
<evidence type="ECO:0000313" key="5">
    <source>
        <dbReference type="EMBL" id="KAK6474241.1"/>
    </source>
</evidence>
<dbReference type="InterPro" id="IPR015917">
    <property type="entry name" value="Pept_C14A"/>
</dbReference>
<dbReference type="InterPro" id="IPR001309">
    <property type="entry name" value="Pept_C14_p20"/>
</dbReference>
<dbReference type="PANTHER" id="PTHR47901">
    <property type="entry name" value="CASPASE RECRUITMENT DOMAIN-CONTAINING PROTEIN 18"/>
    <property type="match status" value="1"/>
</dbReference>
<dbReference type="InterPro" id="IPR011600">
    <property type="entry name" value="Pept_C14_caspase"/>
</dbReference>
<proteinExistence type="inferred from homology"/>
<dbReference type="PANTHER" id="PTHR47901:SF3">
    <property type="entry name" value="CASPASE-1"/>
    <property type="match status" value="1"/>
</dbReference>
<dbReference type="PRINTS" id="PR00376">
    <property type="entry name" value="IL1BCENZYME"/>
</dbReference>
<dbReference type="Pfam" id="PF00656">
    <property type="entry name" value="Peptidase_C14"/>
    <property type="match status" value="1"/>
</dbReference>
<dbReference type="InterPro" id="IPR002138">
    <property type="entry name" value="Pept_C14_p10"/>
</dbReference>
<comment type="similarity">
    <text evidence="1 2">Belongs to the peptidase C14A family.</text>
</comment>
<accession>A0ABR0YPE8</accession>
<dbReference type="CDD" id="cd00032">
    <property type="entry name" value="CASc"/>
    <property type="match status" value="1"/>
</dbReference>
<name>A0ABR0YPE8_HUSHU</name>
<evidence type="ECO:0000259" key="4">
    <source>
        <dbReference type="PROSITE" id="PS50208"/>
    </source>
</evidence>
<dbReference type="SMART" id="SM00115">
    <property type="entry name" value="CASc"/>
    <property type="match status" value="1"/>
</dbReference>
<dbReference type="Gene3D" id="3.40.50.1460">
    <property type="match status" value="1"/>
</dbReference>
<reference evidence="5 6" key="1">
    <citation type="submission" date="2021-05" db="EMBL/GenBank/DDBJ databases">
        <authorList>
            <person name="Zahm M."/>
            <person name="Klopp C."/>
            <person name="Cabau C."/>
            <person name="Kuhl H."/>
            <person name="Suciu R."/>
            <person name="Ciorpac M."/>
            <person name="Holostenco D."/>
            <person name="Gessner J."/>
            <person name="Wuertz S."/>
            <person name="Hohne C."/>
            <person name="Stock M."/>
            <person name="Gislard M."/>
            <person name="Lluch J."/>
            <person name="Milhes M."/>
            <person name="Lampietro C."/>
            <person name="Lopez Roques C."/>
            <person name="Donnadieu C."/>
            <person name="Du K."/>
            <person name="Schartl M."/>
            <person name="Guiguen Y."/>
        </authorList>
    </citation>
    <scope>NUCLEOTIDE SEQUENCE [LARGE SCALE GENOMIC DNA]</scope>
    <source>
        <strain evidence="5">Hh-F2</strain>
        <tissue evidence="5">Blood</tissue>
    </source>
</reference>
<protein>
    <submittedName>
        <fullName evidence="5">Caspase-1-like</fullName>
    </submittedName>
</protein>
<dbReference type="PIRSF" id="PIRSF038001">
    <property type="entry name" value="Caspase_ICE"/>
    <property type="match status" value="1"/>
</dbReference>
<keyword evidence="6" id="KW-1185">Reference proteome</keyword>
<sequence>MGKALTLVLKGNPTYALCQVKNETNFLITVYWTWQKHLQHASQSWFKSTKDGYPREESNCFVKPCPPETISNIFESHAGEIYPIRNKTNRTRLVLIINNINFTYQKKRLGSDVDNGTMKTLLEALDYQVEGHADLSAEEMETKLTEFSRRVEHKTSDSTFIVLMSHGTEEGICGVNYEQQHDPQDILPINTISRIFNNKCSLNLVGKPKIFIIQALNDGYVMIPNLQGDCQKQPEYDTDGPLNKFHRESDLIFFCSTTPENKSYRNPKTGALFIQTLVDIFRKDSWNCHIEDLFKKVQRSFVIFPSQLPCRERATLLKDFYLFPGH</sequence>